<keyword evidence="5 11" id="KW-1133">Transmembrane helix</keyword>
<dbReference type="OMA" id="WHKSERY"/>
<organism evidence="14 15">
    <name type="scientific">Xenopus laevis</name>
    <name type="common">African clawed frog</name>
    <dbReference type="NCBI Taxonomy" id="8355"/>
    <lineage>
        <taxon>Eukaryota</taxon>
        <taxon>Metazoa</taxon>
        <taxon>Chordata</taxon>
        <taxon>Craniata</taxon>
        <taxon>Vertebrata</taxon>
        <taxon>Euteleostomi</taxon>
        <taxon>Amphibia</taxon>
        <taxon>Batrachia</taxon>
        <taxon>Anura</taxon>
        <taxon>Pipoidea</taxon>
        <taxon>Pipidae</taxon>
        <taxon>Xenopodinae</taxon>
        <taxon>Xenopus</taxon>
        <taxon>Xenopus</taxon>
    </lineage>
</organism>
<evidence type="ECO:0000256" key="5">
    <source>
        <dbReference type="ARBA" id="ARBA00022989"/>
    </source>
</evidence>
<feature type="signal peptide" evidence="12">
    <location>
        <begin position="1"/>
        <end position="18"/>
    </location>
</feature>
<evidence type="ECO:0000313" key="15">
    <source>
        <dbReference type="Proteomes" id="UP000694892"/>
    </source>
</evidence>
<evidence type="ECO:0000256" key="1">
    <source>
        <dbReference type="ARBA" id="ARBA00004251"/>
    </source>
</evidence>
<dbReference type="InterPro" id="IPR003599">
    <property type="entry name" value="Ig_sub"/>
</dbReference>
<evidence type="ECO:0000256" key="4">
    <source>
        <dbReference type="ARBA" id="ARBA00022729"/>
    </source>
</evidence>
<dbReference type="InterPro" id="IPR013783">
    <property type="entry name" value="Ig-like_fold"/>
</dbReference>
<dbReference type="InterPro" id="IPR013106">
    <property type="entry name" value="Ig_V-set"/>
</dbReference>
<evidence type="ECO:0000259" key="13">
    <source>
        <dbReference type="PROSITE" id="PS50835"/>
    </source>
</evidence>
<keyword evidence="3 11" id="KW-0812">Transmembrane</keyword>
<comment type="subcellular location">
    <subcellularLocation>
        <location evidence="1">Cell membrane</location>
        <topology evidence="1">Single-pass type I membrane protein</topology>
    </subcellularLocation>
</comment>
<comment type="similarity">
    <text evidence="10">Belongs to the immunoglobulin superfamily. TIM family.</text>
</comment>
<dbReference type="EMBL" id="CM004470">
    <property type="protein sequence ID" value="OCT88124.1"/>
    <property type="molecule type" value="Genomic_DNA"/>
</dbReference>
<dbReference type="PANTHER" id="PTHR47009">
    <property type="entry name" value="HEPATITIS A VIRUS CELLULAR RECEPTOR 1 HOMOLOG"/>
    <property type="match status" value="1"/>
</dbReference>
<feature type="transmembrane region" description="Helical" evidence="11">
    <location>
        <begin position="185"/>
        <end position="210"/>
    </location>
</feature>
<evidence type="ECO:0000313" key="14">
    <source>
        <dbReference type="EMBL" id="OCT88124.1"/>
    </source>
</evidence>
<evidence type="ECO:0000256" key="7">
    <source>
        <dbReference type="ARBA" id="ARBA00023157"/>
    </source>
</evidence>
<evidence type="ECO:0000256" key="3">
    <source>
        <dbReference type="ARBA" id="ARBA00022692"/>
    </source>
</evidence>
<feature type="domain" description="Ig-like" evidence="13">
    <location>
        <begin position="12"/>
        <end position="126"/>
    </location>
</feature>
<sequence length="214" mass="23715">MKLCTCVLLLLPALSVGAEHVRGSVGGTVILPCTYSVTGGTTSMCWGLGHCPKSKCLDQILGTDSDGKKVIWHKSERYRLLGKIKQGDVSLTITELTLSDSGTYCCRVEIPGWFNDLKMEIQVSVDEEEEYFDDIVILPKVFAVFAPERKALQVHPTTVTQGNQETKVTDPLDPVKENEQISVNIIRIVLIFSLLPLALIIFMCTHRLLVPNKQ</sequence>
<evidence type="ECO:0000256" key="6">
    <source>
        <dbReference type="ARBA" id="ARBA00023136"/>
    </source>
</evidence>
<dbReference type="PROSITE" id="PS50835">
    <property type="entry name" value="IG_LIKE"/>
    <property type="match status" value="1"/>
</dbReference>
<evidence type="ECO:0000256" key="8">
    <source>
        <dbReference type="ARBA" id="ARBA00023180"/>
    </source>
</evidence>
<dbReference type="AlphaFoldDB" id="A0A974D9X6"/>
<dbReference type="PANTHER" id="PTHR47009:SF1">
    <property type="entry name" value="HEPATITIS A VIRUS CELLULAR RECEPTOR 1"/>
    <property type="match status" value="1"/>
</dbReference>
<evidence type="ECO:0000256" key="9">
    <source>
        <dbReference type="ARBA" id="ARBA00023319"/>
    </source>
</evidence>
<dbReference type="Proteomes" id="UP000694892">
    <property type="component" value="Chromosome 3L"/>
</dbReference>
<reference evidence="15" key="1">
    <citation type="journal article" date="2016" name="Nature">
        <title>Genome evolution in the allotetraploid frog Xenopus laevis.</title>
        <authorList>
            <person name="Session A.M."/>
            <person name="Uno Y."/>
            <person name="Kwon T."/>
            <person name="Chapman J.A."/>
            <person name="Toyoda A."/>
            <person name="Takahashi S."/>
            <person name="Fukui A."/>
            <person name="Hikosaka A."/>
            <person name="Suzuki A."/>
            <person name="Kondo M."/>
            <person name="van Heeringen S.J."/>
            <person name="Quigley I."/>
            <person name="Heinz S."/>
            <person name="Ogino H."/>
            <person name="Ochi H."/>
            <person name="Hellsten U."/>
            <person name="Lyons J.B."/>
            <person name="Simakov O."/>
            <person name="Putnam N."/>
            <person name="Stites J."/>
            <person name="Kuroki Y."/>
            <person name="Tanaka T."/>
            <person name="Michiue T."/>
            <person name="Watanabe M."/>
            <person name="Bogdanovic O."/>
            <person name="Lister R."/>
            <person name="Georgiou G."/>
            <person name="Paranjpe S.S."/>
            <person name="van Kruijsbergen I."/>
            <person name="Shu S."/>
            <person name="Carlson J."/>
            <person name="Kinoshita T."/>
            <person name="Ohta Y."/>
            <person name="Mawaribuchi S."/>
            <person name="Jenkins J."/>
            <person name="Grimwood J."/>
            <person name="Schmutz J."/>
            <person name="Mitros T."/>
            <person name="Mozaffari S.V."/>
            <person name="Suzuki Y."/>
            <person name="Haramoto Y."/>
            <person name="Yamamoto T.S."/>
            <person name="Takagi C."/>
            <person name="Heald R."/>
            <person name="Miller K."/>
            <person name="Haudenschild C."/>
            <person name="Kitzman J."/>
            <person name="Nakayama T."/>
            <person name="Izutsu Y."/>
            <person name="Robert J."/>
            <person name="Fortriede J."/>
            <person name="Burns K."/>
            <person name="Lotay V."/>
            <person name="Karimi K."/>
            <person name="Yasuoka Y."/>
            <person name="Dichmann D.S."/>
            <person name="Flajnik M.F."/>
            <person name="Houston D.W."/>
            <person name="Shendure J."/>
            <person name="DuPasquier L."/>
            <person name="Vize P.D."/>
            <person name="Zorn A.M."/>
            <person name="Ito M."/>
            <person name="Marcotte E.M."/>
            <person name="Wallingford J.B."/>
            <person name="Ito Y."/>
            <person name="Asashima M."/>
            <person name="Ueno N."/>
            <person name="Matsuda Y."/>
            <person name="Veenstra G.J."/>
            <person name="Fujiyama A."/>
            <person name="Harland R.M."/>
            <person name="Taira M."/>
            <person name="Rokhsar D.S."/>
        </authorList>
    </citation>
    <scope>NUCLEOTIDE SEQUENCE [LARGE SCALE GENOMIC DNA]</scope>
    <source>
        <strain evidence="15">J</strain>
    </source>
</reference>
<accession>A0A974D9X6</accession>
<dbReference type="GO" id="GO:0005886">
    <property type="term" value="C:plasma membrane"/>
    <property type="evidence" value="ECO:0007669"/>
    <property type="project" value="UniProtKB-SubCell"/>
</dbReference>
<keyword evidence="8" id="KW-0325">Glycoprotein</keyword>
<dbReference type="InterPro" id="IPR036179">
    <property type="entry name" value="Ig-like_dom_sf"/>
</dbReference>
<name>A0A974D9X6_XENLA</name>
<evidence type="ECO:0000256" key="2">
    <source>
        <dbReference type="ARBA" id="ARBA00022475"/>
    </source>
</evidence>
<evidence type="ECO:0000256" key="12">
    <source>
        <dbReference type="SAM" id="SignalP"/>
    </source>
</evidence>
<proteinExistence type="inferred from homology"/>
<keyword evidence="9" id="KW-0393">Immunoglobulin domain</keyword>
<evidence type="ECO:0000256" key="11">
    <source>
        <dbReference type="SAM" id="Phobius"/>
    </source>
</evidence>
<keyword evidence="4 12" id="KW-0732">Signal</keyword>
<keyword evidence="6 11" id="KW-0472">Membrane</keyword>
<dbReference type="InterPro" id="IPR052331">
    <property type="entry name" value="TIM_domain-containing_protein"/>
</dbReference>
<dbReference type="Gene3D" id="2.60.40.10">
    <property type="entry name" value="Immunoglobulins"/>
    <property type="match status" value="1"/>
</dbReference>
<gene>
    <name evidence="14" type="ORF">XELAEV_18016754mg</name>
</gene>
<feature type="chain" id="PRO_5036741559" description="Ig-like domain-containing protein" evidence="12">
    <location>
        <begin position="19"/>
        <end position="214"/>
    </location>
</feature>
<dbReference type="SUPFAM" id="SSF48726">
    <property type="entry name" value="Immunoglobulin"/>
    <property type="match status" value="1"/>
</dbReference>
<protein>
    <recommendedName>
        <fullName evidence="13">Ig-like domain-containing protein</fullName>
    </recommendedName>
</protein>
<keyword evidence="2" id="KW-1003">Cell membrane</keyword>
<evidence type="ECO:0000256" key="10">
    <source>
        <dbReference type="ARBA" id="ARBA00038203"/>
    </source>
</evidence>
<dbReference type="InterPro" id="IPR007110">
    <property type="entry name" value="Ig-like_dom"/>
</dbReference>
<dbReference type="SMART" id="SM00409">
    <property type="entry name" value="IG"/>
    <property type="match status" value="1"/>
</dbReference>
<keyword evidence="7" id="KW-1015">Disulfide bond</keyword>
<dbReference type="FunFam" id="2.60.40.10:FF:000774">
    <property type="entry name" value="Hepatitis A virus cellular receptor 1"/>
    <property type="match status" value="1"/>
</dbReference>
<dbReference type="Pfam" id="PF07686">
    <property type="entry name" value="V-set"/>
    <property type="match status" value="1"/>
</dbReference>